<feature type="domain" description="CCHC-type" evidence="1">
    <location>
        <begin position="206"/>
        <end position="222"/>
    </location>
</feature>
<dbReference type="GO" id="GO:0008270">
    <property type="term" value="F:zinc ion binding"/>
    <property type="evidence" value="ECO:0007669"/>
    <property type="project" value="InterPro"/>
</dbReference>
<name>A0A481YUV3_9VIRU</name>
<feature type="domain" description="CCHC-type" evidence="1">
    <location>
        <begin position="224"/>
        <end position="240"/>
    </location>
</feature>
<protein>
    <submittedName>
        <fullName evidence="2">F-box domain protein</fullName>
    </submittedName>
</protein>
<gene>
    <name evidence="2" type="ORF">LCMAC102_04680</name>
</gene>
<dbReference type="SUPFAM" id="SSF57756">
    <property type="entry name" value="Retrovirus zinc finger-like domains"/>
    <property type="match status" value="1"/>
</dbReference>
<feature type="domain" description="CCHC-type" evidence="1">
    <location>
        <begin position="246"/>
        <end position="262"/>
    </location>
</feature>
<dbReference type="Pfam" id="PF00646">
    <property type="entry name" value="F-box"/>
    <property type="match status" value="1"/>
</dbReference>
<dbReference type="SUPFAM" id="SSF81383">
    <property type="entry name" value="F-box domain"/>
    <property type="match status" value="1"/>
</dbReference>
<dbReference type="CDD" id="cd09917">
    <property type="entry name" value="F-box_SF"/>
    <property type="match status" value="1"/>
</dbReference>
<dbReference type="GO" id="GO:0003676">
    <property type="term" value="F:nucleic acid binding"/>
    <property type="evidence" value="ECO:0007669"/>
    <property type="project" value="InterPro"/>
</dbReference>
<dbReference type="InterPro" id="IPR036875">
    <property type="entry name" value="Znf_CCHC_sf"/>
</dbReference>
<organism evidence="2">
    <name type="scientific">Marseillevirus LCMAC102</name>
    <dbReference type="NCBI Taxonomy" id="2506603"/>
    <lineage>
        <taxon>Viruses</taxon>
        <taxon>Varidnaviria</taxon>
        <taxon>Bamfordvirae</taxon>
        <taxon>Nucleocytoviricota</taxon>
        <taxon>Megaviricetes</taxon>
        <taxon>Pimascovirales</taxon>
        <taxon>Pimascovirales incertae sedis</taxon>
        <taxon>Marseilleviridae</taxon>
    </lineage>
</organism>
<accession>A0A481YUV3</accession>
<dbReference type="Gene3D" id="4.10.60.10">
    <property type="entry name" value="Zinc finger, CCHC-type"/>
    <property type="match status" value="1"/>
</dbReference>
<proteinExistence type="predicted"/>
<evidence type="ECO:0000259" key="1">
    <source>
        <dbReference type="SMART" id="SM00343"/>
    </source>
</evidence>
<dbReference type="InterPro" id="IPR001878">
    <property type="entry name" value="Znf_CCHC"/>
</dbReference>
<dbReference type="InterPro" id="IPR001810">
    <property type="entry name" value="F-box_dom"/>
</dbReference>
<evidence type="ECO:0000313" key="2">
    <source>
        <dbReference type="EMBL" id="QBK86671.1"/>
    </source>
</evidence>
<reference evidence="2" key="1">
    <citation type="journal article" date="2019" name="MBio">
        <title>Virus Genomes from Deep Sea Sediments Expand the Ocean Megavirome and Support Independent Origins of Viral Gigantism.</title>
        <authorList>
            <person name="Backstrom D."/>
            <person name="Yutin N."/>
            <person name="Jorgensen S.L."/>
            <person name="Dharamshi J."/>
            <person name="Homa F."/>
            <person name="Zaremba-Niedwiedzka K."/>
            <person name="Spang A."/>
            <person name="Wolf Y.I."/>
            <person name="Koonin E.V."/>
            <person name="Ettema T.J."/>
        </authorList>
    </citation>
    <scope>NUCLEOTIDE SEQUENCE</scope>
</reference>
<dbReference type="EMBL" id="MK500334">
    <property type="protein sequence ID" value="QBK86671.1"/>
    <property type="molecule type" value="Genomic_DNA"/>
</dbReference>
<sequence>MLIRKNDIPEIKILKRLIMNTLPRDIFLEILKLCPLSSHVALALTCKQFAEWSRNLPLDKIICAQIIYENEIKNKRNAKIAKLDIQIKLYQRKILKLTTQRFALEQESIKVVERNKTSSKFCLEYPAIKNDFHDEWSTDILSCNGKDVIVKQTQEFNLIEKILKEGGYTRYFPDKRVRICGGVAFFSKHGYCGKRKLVPHIEGKEYCTKCFNIGHDYKSCPNSFCTLCKKHGHANVVCSLTEGKEFCRYCKELGHLIDVCPKLNPDPNNRWRHTQCRFGEFNQNS</sequence>
<dbReference type="SMART" id="SM00343">
    <property type="entry name" value="ZnF_C2HC"/>
    <property type="match status" value="3"/>
</dbReference>
<dbReference type="InterPro" id="IPR036047">
    <property type="entry name" value="F-box-like_dom_sf"/>
</dbReference>